<dbReference type="CDD" id="cd04187">
    <property type="entry name" value="DPM1_like_bac"/>
    <property type="match status" value="1"/>
</dbReference>
<dbReference type="EMBL" id="JBHSFP010000023">
    <property type="protein sequence ID" value="MFC4534491.1"/>
    <property type="molecule type" value="Genomic_DNA"/>
</dbReference>
<keyword evidence="6" id="KW-0448">Lipopolysaccharide biosynthesis</keyword>
<keyword evidence="5 10" id="KW-0812">Transmembrane</keyword>
<keyword evidence="4 12" id="KW-0808">Transferase</keyword>
<evidence type="ECO:0000256" key="8">
    <source>
        <dbReference type="ARBA" id="ARBA00023136"/>
    </source>
</evidence>
<reference evidence="13" key="1">
    <citation type="journal article" date="2019" name="Int. J. Syst. Evol. Microbiol.">
        <title>The Global Catalogue of Microorganisms (GCM) 10K type strain sequencing project: providing services to taxonomists for standard genome sequencing and annotation.</title>
        <authorList>
            <consortium name="The Broad Institute Genomics Platform"/>
            <consortium name="The Broad Institute Genome Sequencing Center for Infectious Disease"/>
            <person name="Wu L."/>
            <person name="Ma J."/>
        </authorList>
    </citation>
    <scope>NUCLEOTIDE SEQUENCE [LARGE SCALE GENOMIC DNA]</scope>
    <source>
        <strain evidence="13">CGMCC 4.7132</strain>
    </source>
</reference>
<feature type="transmembrane region" description="Helical" evidence="10">
    <location>
        <begin position="218"/>
        <end position="239"/>
    </location>
</feature>
<feature type="region of interest" description="Disordered" evidence="9">
    <location>
        <begin position="298"/>
        <end position="319"/>
    </location>
</feature>
<dbReference type="PANTHER" id="PTHR48090">
    <property type="entry name" value="UNDECAPRENYL-PHOSPHATE 4-DEOXY-4-FORMAMIDO-L-ARABINOSE TRANSFERASE-RELATED"/>
    <property type="match status" value="1"/>
</dbReference>
<keyword evidence="2" id="KW-1003">Cell membrane</keyword>
<feature type="domain" description="Glycosyltransferase 2-like" evidence="11">
    <location>
        <begin position="1"/>
        <end position="120"/>
    </location>
</feature>
<comment type="similarity">
    <text evidence="1">Belongs to the glycosyltransferase 2 family.</text>
</comment>
<keyword evidence="13" id="KW-1185">Reference proteome</keyword>
<keyword evidence="8 10" id="KW-0472">Membrane</keyword>
<evidence type="ECO:0000256" key="7">
    <source>
        <dbReference type="ARBA" id="ARBA00022989"/>
    </source>
</evidence>
<evidence type="ECO:0000313" key="12">
    <source>
        <dbReference type="EMBL" id="MFC4534491.1"/>
    </source>
</evidence>
<protein>
    <submittedName>
        <fullName evidence="12">Glycosyltransferase family 2 protein</fullName>
        <ecNumber evidence="12">2.4.-.-</ecNumber>
    </submittedName>
</protein>
<dbReference type="RefSeq" id="WP_380845240.1">
    <property type="nucleotide sequence ID" value="NZ_JBHSFP010000023.1"/>
</dbReference>
<feature type="transmembrane region" description="Helical" evidence="10">
    <location>
        <begin position="245"/>
        <end position="266"/>
    </location>
</feature>
<gene>
    <name evidence="12" type="ORF">ACFO60_27350</name>
</gene>
<evidence type="ECO:0000256" key="1">
    <source>
        <dbReference type="ARBA" id="ARBA00006739"/>
    </source>
</evidence>
<dbReference type="PANTHER" id="PTHR48090:SF3">
    <property type="entry name" value="UNDECAPRENYL-PHOSPHATE 4-DEOXY-4-FORMAMIDO-L-ARABINOSE TRANSFERASE"/>
    <property type="match status" value="1"/>
</dbReference>
<accession>A0ABV9CMJ1</accession>
<evidence type="ECO:0000313" key="13">
    <source>
        <dbReference type="Proteomes" id="UP001596004"/>
    </source>
</evidence>
<sequence>MPCLNEGRQVEVAYRELTEALAEIDDLEILFVDDGSTDDSLARIRGLARMDPRVNYLSFTRNFGLAAVEVAGFRYAAKEWTVQCDADLQVAPTEIRRLLDKAAEGYDVVFGMRQGRKDPLVRKLGSFMLHWLAGRVFGIDFPPGSSNFRVARSSVARTVVDLGLSWFIPAVPLVGARYALTPVSHRARTEGRSRLGLGKLTAYSLELFFGFSWRPLSAVYAMAAAGALLAAVLAIAGVAGAAGPALLGAGGVLLSGLTLGSVGLVARYLRRLMREAGGLRPYYIREASVPVRAADTLDGGPSWAPDQRERQAEPSAVTG</sequence>
<dbReference type="Pfam" id="PF00535">
    <property type="entry name" value="Glycos_transf_2"/>
    <property type="match status" value="1"/>
</dbReference>
<dbReference type="SUPFAM" id="SSF53448">
    <property type="entry name" value="Nucleotide-diphospho-sugar transferases"/>
    <property type="match status" value="1"/>
</dbReference>
<dbReference type="InterPro" id="IPR050256">
    <property type="entry name" value="Glycosyltransferase_2"/>
</dbReference>
<dbReference type="InterPro" id="IPR001173">
    <property type="entry name" value="Glyco_trans_2-like"/>
</dbReference>
<evidence type="ECO:0000256" key="3">
    <source>
        <dbReference type="ARBA" id="ARBA00022676"/>
    </source>
</evidence>
<comment type="caution">
    <text evidence="12">The sequence shown here is derived from an EMBL/GenBank/DDBJ whole genome shotgun (WGS) entry which is preliminary data.</text>
</comment>
<name>A0ABV9CMJ1_9ACTN</name>
<evidence type="ECO:0000256" key="4">
    <source>
        <dbReference type="ARBA" id="ARBA00022679"/>
    </source>
</evidence>
<evidence type="ECO:0000256" key="2">
    <source>
        <dbReference type="ARBA" id="ARBA00022475"/>
    </source>
</evidence>
<evidence type="ECO:0000256" key="10">
    <source>
        <dbReference type="SAM" id="Phobius"/>
    </source>
</evidence>
<evidence type="ECO:0000256" key="9">
    <source>
        <dbReference type="SAM" id="MobiDB-lite"/>
    </source>
</evidence>
<dbReference type="GO" id="GO:0016757">
    <property type="term" value="F:glycosyltransferase activity"/>
    <property type="evidence" value="ECO:0007669"/>
    <property type="project" value="UniProtKB-KW"/>
</dbReference>
<dbReference type="InterPro" id="IPR029044">
    <property type="entry name" value="Nucleotide-diphossugar_trans"/>
</dbReference>
<evidence type="ECO:0000256" key="6">
    <source>
        <dbReference type="ARBA" id="ARBA00022985"/>
    </source>
</evidence>
<dbReference type="EC" id="2.4.-.-" evidence="12"/>
<evidence type="ECO:0000259" key="11">
    <source>
        <dbReference type="Pfam" id="PF00535"/>
    </source>
</evidence>
<keyword evidence="3 12" id="KW-0328">Glycosyltransferase</keyword>
<dbReference type="Gene3D" id="3.90.550.10">
    <property type="entry name" value="Spore Coat Polysaccharide Biosynthesis Protein SpsA, Chain A"/>
    <property type="match status" value="1"/>
</dbReference>
<evidence type="ECO:0000256" key="5">
    <source>
        <dbReference type="ARBA" id="ARBA00022692"/>
    </source>
</evidence>
<organism evidence="12 13">
    <name type="scientific">Sphaerisporangium dianthi</name>
    <dbReference type="NCBI Taxonomy" id="1436120"/>
    <lineage>
        <taxon>Bacteria</taxon>
        <taxon>Bacillati</taxon>
        <taxon>Actinomycetota</taxon>
        <taxon>Actinomycetes</taxon>
        <taxon>Streptosporangiales</taxon>
        <taxon>Streptosporangiaceae</taxon>
        <taxon>Sphaerisporangium</taxon>
    </lineage>
</organism>
<dbReference type="Proteomes" id="UP001596004">
    <property type="component" value="Unassembled WGS sequence"/>
</dbReference>
<proteinExistence type="inferred from homology"/>
<keyword evidence="7 10" id="KW-1133">Transmembrane helix</keyword>